<evidence type="ECO:0000313" key="1">
    <source>
        <dbReference type="EMBL" id="OWZ22667.1"/>
    </source>
</evidence>
<reference evidence="2" key="1">
    <citation type="submission" date="2017-03" db="EMBL/GenBank/DDBJ databases">
        <title>Phytopthora megakarya and P. palmivora, two closely related causual agents of cacao black pod achieved similar genome size and gene model numbers by different mechanisms.</title>
        <authorList>
            <person name="Ali S."/>
            <person name="Shao J."/>
            <person name="Larry D.J."/>
            <person name="Kronmiller B."/>
            <person name="Shen D."/>
            <person name="Strem M.D."/>
            <person name="Melnick R.L."/>
            <person name="Guiltinan M.J."/>
            <person name="Tyler B.M."/>
            <person name="Meinhardt L.W."/>
            <person name="Bailey B.A."/>
        </authorList>
    </citation>
    <scope>NUCLEOTIDE SEQUENCE [LARGE SCALE GENOMIC DNA]</scope>
    <source>
        <strain evidence="2">zdho120</strain>
    </source>
</reference>
<dbReference type="Gene3D" id="3.10.10.10">
    <property type="entry name" value="HIV Type 1 Reverse Transcriptase, subunit A, domain 1"/>
    <property type="match status" value="1"/>
</dbReference>
<evidence type="ECO:0000313" key="2">
    <source>
        <dbReference type="Proteomes" id="UP000198211"/>
    </source>
</evidence>
<dbReference type="PANTHER" id="PTHR33064:SF37">
    <property type="entry name" value="RIBONUCLEASE H"/>
    <property type="match status" value="1"/>
</dbReference>
<gene>
    <name evidence="1" type="ORF">PHMEG_0002581</name>
</gene>
<name>A0A225X044_9STRA</name>
<dbReference type="Proteomes" id="UP000198211">
    <property type="component" value="Unassembled WGS sequence"/>
</dbReference>
<dbReference type="AlphaFoldDB" id="A0A225X044"/>
<accession>A0A225X044</accession>
<evidence type="ECO:0008006" key="3">
    <source>
        <dbReference type="Google" id="ProtNLM"/>
    </source>
</evidence>
<proteinExistence type="predicted"/>
<dbReference type="PANTHER" id="PTHR33064">
    <property type="entry name" value="POL PROTEIN"/>
    <property type="match status" value="1"/>
</dbReference>
<dbReference type="InterPro" id="IPR051320">
    <property type="entry name" value="Viral_Replic_Matur_Polypro"/>
</dbReference>
<dbReference type="SUPFAM" id="SSF56672">
    <property type="entry name" value="DNA/RNA polymerases"/>
    <property type="match status" value="2"/>
</dbReference>
<sequence length="264" mass="30232">MIASGNALPPPAYGVVCGINVECHAPINQRTRLIPIQYLQKLYELLKGLLKANVVSFSDSHPKMNGQDIRLCIDYKMVNTVTVVMEYAMPLGYDFAHGPGRLIVVQLTQRSEFWAIMITHRARTISAFVCPLGHFEWLRMLFGLQKATKIMRCGIRAAEGWMASLRRQDESCRGPREGSNGAQYRTRIFGAALYQLKDEDFEEDGNLPTAHRSFDMLKQKVVEASILRHFDRTKEVHIMLFVNKWALRTTLLQVHMDKLHPVRF</sequence>
<comment type="caution">
    <text evidence="1">The sequence shown here is derived from an EMBL/GenBank/DDBJ whole genome shotgun (WGS) entry which is preliminary data.</text>
</comment>
<keyword evidence="2" id="KW-1185">Reference proteome</keyword>
<organism evidence="1 2">
    <name type="scientific">Phytophthora megakarya</name>
    <dbReference type="NCBI Taxonomy" id="4795"/>
    <lineage>
        <taxon>Eukaryota</taxon>
        <taxon>Sar</taxon>
        <taxon>Stramenopiles</taxon>
        <taxon>Oomycota</taxon>
        <taxon>Peronosporomycetes</taxon>
        <taxon>Peronosporales</taxon>
        <taxon>Peronosporaceae</taxon>
        <taxon>Phytophthora</taxon>
    </lineage>
</organism>
<protein>
    <recommendedName>
        <fullName evidence="3">Reverse transcriptase</fullName>
    </recommendedName>
</protein>
<dbReference type="InterPro" id="IPR043502">
    <property type="entry name" value="DNA/RNA_pol_sf"/>
</dbReference>
<dbReference type="EMBL" id="NBNE01000118">
    <property type="protein sequence ID" value="OWZ22667.1"/>
    <property type="molecule type" value="Genomic_DNA"/>
</dbReference>